<dbReference type="InterPro" id="IPR047525">
    <property type="entry name" value="TfoX-like"/>
</dbReference>
<feature type="domain" description="TfoX C-terminal" evidence="1">
    <location>
        <begin position="29"/>
        <end position="104"/>
    </location>
</feature>
<evidence type="ECO:0000259" key="1">
    <source>
        <dbReference type="Pfam" id="PF04994"/>
    </source>
</evidence>
<dbReference type="SUPFAM" id="SSF158702">
    <property type="entry name" value="Sec63 N-terminal domain-like"/>
    <property type="match status" value="1"/>
</dbReference>
<dbReference type="EMBL" id="JABCUI010000001">
    <property type="protein sequence ID" value="NMW86359.1"/>
    <property type="molecule type" value="Genomic_DNA"/>
</dbReference>
<name>A0A7Y0UFH8_9ACTO</name>
<protein>
    <recommendedName>
        <fullName evidence="1">TfoX C-terminal domain-containing protein</fullName>
    </recommendedName>
</protein>
<evidence type="ECO:0000313" key="2">
    <source>
        <dbReference type="EMBL" id="NMW86359.1"/>
    </source>
</evidence>
<gene>
    <name evidence="2" type="ORF">HHJ67_01100</name>
</gene>
<organism evidence="2 3">
    <name type="scientific">Mobiluncus curtisii</name>
    <dbReference type="NCBI Taxonomy" id="2051"/>
    <lineage>
        <taxon>Bacteria</taxon>
        <taxon>Bacillati</taxon>
        <taxon>Actinomycetota</taxon>
        <taxon>Actinomycetes</taxon>
        <taxon>Actinomycetales</taxon>
        <taxon>Actinomycetaceae</taxon>
        <taxon>Mobiluncus</taxon>
    </lineage>
</organism>
<accession>A0A7Y0UFH8</accession>
<dbReference type="Gene3D" id="1.10.150.20">
    <property type="entry name" value="5' to 3' exonuclease, C-terminal subdomain"/>
    <property type="match status" value="1"/>
</dbReference>
<evidence type="ECO:0000313" key="3">
    <source>
        <dbReference type="Proteomes" id="UP000553981"/>
    </source>
</evidence>
<dbReference type="PANTHER" id="PTHR36121">
    <property type="entry name" value="PROTEIN SXY"/>
    <property type="match status" value="1"/>
</dbReference>
<dbReference type="Proteomes" id="UP000553981">
    <property type="component" value="Unassembled WGS sequence"/>
</dbReference>
<comment type="caution">
    <text evidence="2">The sequence shown here is derived from an EMBL/GenBank/DDBJ whole genome shotgun (WGS) entry which is preliminary data.</text>
</comment>
<dbReference type="Pfam" id="PF04994">
    <property type="entry name" value="TfoX_C"/>
    <property type="match status" value="1"/>
</dbReference>
<dbReference type="PANTHER" id="PTHR36121:SF1">
    <property type="entry name" value="PROTEIN SXY"/>
    <property type="match status" value="1"/>
</dbReference>
<reference evidence="2 3" key="1">
    <citation type="submission" date="2020-04" db="EMBL/GenBank/DDBJ databases">
        <title>Antimicrobial susceptibility and clonality of vaginal-derived multi-drug resistant Mobiluncus isolates in China.</title>
        <authorList>
            <person name="Zhang X."/>
        </authorList>
    </citation>
    <scope>NUCLEOTIDE SEQUENCE [LARGE SCALE GENOMIC DNA]</scope>
    <source>
        <strain evidence="2 3">19</strain>
    </source>
</reference>
<dbReference type="AlphaFoldDB" id="A0A7Y0UFH8"/>
<dbReference type="InterPro" id="IPR007077">
    <property type="entry name" value="TfoX_C"/>
</dbReference>
<proteinExistence type="predicted"/>
<sequence length="108" mass="11888">MQKLVEGVGPGVLSALRVLLVWRNGALMNDLTDLPNIGPKLAQALIEAGIDTPAKLAEVGSVEAWWRVHPRFTCQHSLLALEDAIQGVPKSLLNQEIRERLRQETLSD</sequence>